<keyword evidence="2" id="KW-1185">Reference proteome</keyword>
<dbReference type="Proteomes" id="UP000046393">
    <property type="component" value="Unplaced"/>
</dbReference>
<dbReference type="Pfam" id="PF11952">
    <property type="entry name" value="XTBD"/>
    <property type="match status" value="1"/>
</dbReference>
<dbReference type="PANTHER" id="PTHR48430:SF1">
    <property type="entry name" value="PARTNER OF XRN-2 PROTEIN 1"/>
    <property type="match status" value="1"/>
</dbReference>
<accession>A0A0N5AQF9</accession>
<dbReference type="AlphaFoldDB" id="A0A0N5AQF9"/>
<feature type="domain" description="XRN2-binding (XTBD)" evidence="1">
    <location>
        <begin position="10"/>
        <end position="92"/>
    </location>
</feature>
<dbReference type="InterPro" id="IPR021859">
    <property type="entry name" value="XTBD"/>
</dbReference>
<dbReference type="PROSITE" id="PS51827">
    <property type="entry name" value="XTBD"/>
    <property type="match status" value="1"/>
</dbReference>
<sequence length="318" mass="36231">MDKYLTKEDVDSVRSKSETDEQWEARRQFIIRHISSYPKNRLLCLSELFVNIKYNKELTKEVIKLGFGIVEKKQKRKEDNNNSFERSLGLERKKINIKGASAVGLTSPEDEKKKTFVFLKAESSITDKGLEPLQRLNQIVSRVKVGWELTVSGDVGVLSVNDVVILSNKFLLKKTIETKQYAAAAALHGINAENVEIRIVNGKFELWHNDTGPGEYYIEYLKDLLQWAHKRLPANGSSSSRLEAAFRTSGLSLGWEQEISFTALNLTLGSKILHKDDYRKAKESEHKELLATSIIEALMRNQFSIQEVENGFILRSNP</sequence>
<evidence type="ECO:0000313" key="2">
    <source>
        <dbReference type="Proteomes" id="UP000046393"/>
    </source>
</evidence>
<dbReference type="WBParaSite" id="SMUV_0000692001-mRNA-1">
    <property type="protein sequence ID" value="SMUV_0000692001-mRNA-1"/>
    <property type="gene ID" value="SMUV_0000692001"/>
</dbReference>
<organism evidence="2 3">
    <name type="scientific">Syphacia muris</name>
    <dbReference type="NCBI Taxonomy" id="451379"/>
    <lineage>
        <taxon>Eukaryota</taxon>
        <taxon>Metazoa</taxon>
        <taxon>Ecdysozoa</taxon>
        <taxon>Nematoda</taxon>
        <taxon>Chromadorea</taxon>
        <taxon>Rhabditida</taxon>
        <taxon>Spirurina</taxon>
        <taxon>Oxyuridomorpha</taxon>
        <taxon>Oxyuroidea</taxon>
        <taxon>Oxyuridae</taxon>
        <taxon>Syphacia</taxon>
    </lineage>
</organism>
<reference evidence="3" key="1">
    <citation type="submission" date="2017-02" db="UniProtKB">
        <authorList>
            <consortium name="WormBaseParasite"/>
        </authorList>
    </citation>
    <scope>IDENTIFICATION</scope>
</reference>
<name>A0A0N5AQF9_9BILA</name>
<evidence type="ECO:0000259" key="1">
    <source>
        <dbReference type="PROSITE" id="PS51827"/>
    </source>
</evidence>
<proteinExistence type="predicted"/>
<protein>
    <submittedName>
        <fullName evidence="3">XRN2-binding (XTBD) domain-containing protein</fullName>
    </submittedName>
</protein>
<dbReference type="PANTHER" id="PTHR48430">
    <property type="entry name" value="PARTNER OF XRN-2 PROTEIN 1"/>
    <property type="match status" value="1"/>
</dbReference>
<dbReference type="STRING" id="451379.A0A0N5AQF9"/>
<evidence type="ECO:0000313" key="3">
    <source>
        <dbReference type="WBParaSite" id="SMUV_0000692001-mRNA-1"/>
    </source>
</evidence>